<keyword evidence="1 9" id="KW-0808">Transferase</keyword>
<dbReference type="Proteomes" id="UP000662931">
    <property type="component" value="Chromosome 1"/>
</dbReference>
<dbReference type="SUPFAM" id="SSF53613">
    <property type="entry name" value="Ribokinase-like"/>
    <property type="match status" value="1"/>
</dbReference>
<dbReference type="GO" id="GO:0046872">
    <property type="term" value="F:metal ion binding"/>
    <property type="evidence" value="ECO:0007669"/>
    <property type="project" value="UniProtKB-KW"/>
</dbReference>
<feature type="binding site" evidence="9">
    <location>
        <position position="275"/>
    </location>
    <ligand>
        <name>K(+)</name>
        <dbReference type="ChEBI" id="CHEBI:29103"/>
    </ligand>
</feature>
<dbReference type="GO" id="GO:0019303">
    <property type="term" value="P:D-ribose catabolic process"/>
    <property type="evidence" value="ECO:0007669"/>
    <property type="project" value="UniProtKB-UniRule"/>
</dbReference>
<organism evidence="11 12">
    <name type="scientific">Eeniella nana</name>
    <name type="common">Yeast</name>
    <name type="synonym">Brettanomyces nanus</name>
    <dbReference type="NCBI Taxonomy" id="13502"/>
    <lineage>
        <taxon>Eukaryota</taxon>
        <taxon>Fungi</taxon>
        <taxon>Dikarya</taxon>
        <taxon>Ascomycota</taxon>
        <taxon>Saccharomycotina</taxon>
        <taxon>Pichiomycetes</taxon>
        <taxon>Pichiales</taxon>
        <taxon>Pichiaceae</taxon>
        <taxon>Brettanomyces</taxon>
    </lineage>
</organism>
<feature type="binding site" evidence="9">
    <location>
        <position position="312"/>
    </location>
    <ligand>
        <name>K(+)</name>
        <dbReference type="ChEBI" id="CHEBI:29103"/>
    </ligand>
</feature>
<evidence type="ECO:0000256" key="2">
    <source>
        <dbReference type="ARBA" id="ARBA00022723"/>
    </source>
</evidence>
<comment type="cofactor">
    <cofactor evidence="9">
        <name>Mg(2+)</name>
        <dbReference type="ChEBI" id="CHEBI:18420"/>
    </cofactor>
    <text evidence="9">Requires a divalent cation, most likely magnesium in vivo, as an electrophilic catalyst to aid phosphoryl group transfer. It is the chelate of the metal and the nucleotide that is the actual substrate.</text>
</comment>
<feature type="binding site" evidence="9">
    <location>
        <begin position="9"/>
        <end position="11"/>
    </location>
    <ligand>
        <name>substrate</name>
    </ligand>
</feature>
<sequence>MITVIGSLNYDLVTFTKRVPEAGETIQGDLFEEHLGGKGMNECVAVVSLIHSELRKHIRMWGRVGDDRQGQMFLDKLHSLNVDTSSVKTLPNTRSGSATIMVEELTGENRIIIIGGANSQLRPTEDELRASFPSDSSEKQFVVLQNEFPDPLYVINWLGDNRPNVTTFYNPSPLKKELLKMEILNKVEYLVVNRGEAWGLIGESAKGAQGAQGAQGAEGANDNELVISMLRSFLDKPTLIITLGSKGCIFNQPTMDPKSYHFVPSRKVSNVVDTTGAGDTFLGGTVAELYSGASLKDALNFATAASSLAIQKKGAVEGIPKYANVKNIM</sequence>
<keyword evidence="4 9" id="KW-0418">Kinase</keyword>
<keyword evidence="2 9" id="KW-0479">Metal-binding</keyword>
<feature type="binding site" evidence="9">
    <location>
        <begin position="242"/>
        <end position="247"/>
    </location>
    <ligand>
        <name>ATP</name>
        <dbReference type="ChEBI" id="CHEBI:30616"/>
    </ligand>
</feature>
<proteinExistence type="inferred from homology"/>
<comment type="caution">
    <text evidence="9">Lacks conserved residue(s) required for the propagation of feature annotation.</text>
</comment>
<keyword evidence="6 9" id="KW-0460">Magnesium</keyword>
<evidence type="ECO:0000256" key="1">
    <source>
        <dbReference type="ARBA" id="ARBA00022679"/>
    </source>
</evidence>
<comment type="activity regulation">
    <text evidence="9">Activated by a monovalent cation that binds near, but not in, the active site. The most likely occupant of the site in vivo is potassium. Ion binding induces a conformational change that may alter substrate affinity.</text>
</comment>
<keyword evidence="9" id="KW-0963">Cytoplasm</keyword>
<feature type="binding site" evidence="9">
    <location>
        <position position="273"/>
    </location>
    <ligand>
        <name>K(+)</name>
        <dbReference type="ChEBI" id="CHEBI:29103"/>
    </ligand>
</feature>
<evidence type="ECO:0000256" key="6">
    <source>
        <dbReference type="ARBA" id="ARBA00022842"/>
    </source>
</evidence>
<keyword evidence="9" id="KW-0539">Nucleus</keyword>
<dbReference type="EC" id="2.7.1.15" evidence="9"/>
<dbReference type="InterPro" id="IPR029056">
    <property type="entry name" value="Ribokinase-like"/>
</dbReference>
<feature type="binding site" evidence="9">
    <location>
        <begin position="278"/>
        <end position="279"/>
    </location>
    <ligand>
        <name>ATP</name>
        <dbReference type="ChEBI" id="CHEBI:30616"/>
    </ligand>
</feature>
<accession>A0A875S2J2</accession>
<dbReference type="GO" id="GO:0005737">
    <property type="term" value="C:cytoplasm"/>
    <property type="evidence" value="ECO:0007669"/>
    <property type="project" value="UniProtKB-SubCell"/>
</dbReference>
<dbReference type="Pfam" id="PF00294">
    <property type="entry name" value="PfkB"/>
    <property type="match status" value="1"/>
</dbReference>
<evidence type="ECO:0000256" key="9">
    <source>
        <dbReference type="HAMAP-Rule" id="MF_03215"/>
    </source>
</evidence>
<comment type="subunit">
    <text evidence="9">Homodimer.</text>
</comment>
<evidence type="ECO:0000256" key="3">
    <source>
        <dbReference type="ARBA" id="ARBA00022741"/>
    </source>
</evidence>
<dbReference type="InterPro" id="IPR011611">
    <property type="entry name" value="PfkB_dom"/>
</dbReference>
<evidence type="ECO:0000256" key="7">
    <source>
        <dbReference type="ARBA" id="ARBA00022958"/>
    </source>
</evidence>
<keyword evidence="8 9" id="KW-0119">Carbohydrate metabolism</keyword>
<feature type="binding site" evidence="9">
    <location>
        <begin position="37"/>
        <end position="41"/>
    </location>
    <ligand>
        <name>substrate</name>
    </ligand>
</feature>
<feature type="domain" description="Carbohydrate kinase PfkB" evidence="10">
    <location>
        <begin position="2"/>
        <end position="321"/>
    </location>
</feature>
<dbReference type="PANTHER" id="PTHR10584">
    <property type="entry name" value="SUGAR KINASE"/>
    <property type="match status" value="1"/>
</dbReference>
<comment type="pathway">
    <text evidence="9">Carbohydrate metabolism; D-ribose degradation; D-ribose 5-phosphate from beta-D-ribopyranose: step 2/2.</text>
</comment>
<keyword evidence="12" id="KW-1185">Reference proteome</keyword>
<keyword evidence="3 9" id="KW-0547">Nucleotide-binding</keyword>
<dbReference type="UniPathway" id="UPA00916">
    <property type="reaction ID" value="UER00889"/>
</dbReference>
<dbReference type="EMBL" id="CP064812">
    <property type="protein sequence ID" value="QPG73564.1"/>
    <property type="molecule type" value="Genomic_DNA"/>
</dbReference>
<feature type="binding site" evidence="9">
    <location>
        <position position="279"/>
    </location>
    <ligand>
        <name>substrate</name>
    </ligand>
</feature>
<dbReference type="GO" id="GO:0004747">
    <property type="term" value="F:ribokinase activity"/>
    <property type="evidence" value="ECO:0007669"/>
    <property type="project" value="UniProtKB-UniRule"/>
</dbReference>
<dbReference type="GO" id="GO:0005524">
    <property type="term" value="F:ATP binding"/>
    <property type="evidence" value="ECO:0007669"/>
    <property type="project" value="UniProtKB-UniRule"/>
</dbReference>
<protein>
    <recommendedName>
        <fullName evidence="9">Ribokinase</fullName>
        <shortName evidence="9">RK</shortName>
        <ecNumber evidence="9">2.7.1.15</ecNumber>
    </recommendedName>
</protein>
<evidence type="ECO:0000313" key="12">
    <source>
        <dbReference type="Proteomes" id="UP000662931"/>
    </source>
</evidence>
<evidence type="ECO:0000256" key="4">
    <source>
        <dbReference type="ARBA" id="ARBA00022777"/>
    </source>
</evidence>
<dbReference type="GO" id="GO:0005634">
    <property type="term" value="C:nucleus"/>
    <property type="evidence" value="ECO:0007669"/>
    <property type="project" value="UniProtKB-SubCell"/>
</dbReference>
<dbReference type="AlphaFoldDB" id="A0A875S2J2"/>
<evidence type="ECO:0000259" key="10">
    <source>
        <dbReference type="Pfam" id="PF00294"/>
    </source>
</evidence>
<dbReference type="OrthoDB" id="415590at2759"/>
<dbReference type="HAMAP" id="MF_01987">
    <property type="entry name" value="Ribokinase"/>
    <property type="match status" value="1"/>
</dbReference>
<feature type="binding site" evidence="9">
    <location>
        <position position="314"/>
    </location>
    <ligand>
        <name>K(+)</name>
        <dbReference type="ChEBI" id="CHEBI:29103"/>
    </ligand>
</feature>
<feature type="active site" description="Proton acceptor" evidence="9">
    <location>
        <position position="279"/>
    </location>
</feature>
<evidence type="ECO:0000256" key="5">
    <source>
        <dbReference type="ARBA" id="ARBA00022840"/>
    </source>
</evidence>
<gene>
    <name evidence="9" type="primary">RBK1</name>
    <name evidence="11" type="ORF">FOA43_000876</name>
</gene>
<dbReference type="InterPro" id="IPR002139">
    <property type="entry name" value="Ribo/fructo_kinase"/>
</dbReference>
<dbReference type="PANTHER" id="PTHR10584:SF166">
    <property type="entry name" value="RIBOKINASE"/>
    <property type="match status" value="1"/>
</dbReference>
<comment type="similarity">
    <text evidence="9">Belongs to the carbohydrate kinase PfkB family. Ribokinase subfamily.</text>
</comment>
<comment type="subcellular location">
    <subcellularLocation>
        <location evidence="9">Cytoplasm</location>
    </subcellularLocation>
    <subcellularLocation>
        <location evidence="9">Nucleus</location>
    </subcellularLocation>
</comment>
<comment type="function">
    <text evidence="9">Catalyzes the phosphorylation of ribose at O-5 in a reaction requiring ATP and magnesium. The resulting D-ribose-5-phosphate can then be used either for sythesis of nucleotides, histidine, and tryptophan, or as a component of the pentose phosphate pathway.</text>
</comment>
<comment type="catalytic activity">
    <reaction evidence="9">
        <text>D-ribose + ATP = D-ribose 5-phosphate + ADP + H(+)</text>
        <dbReference type="Rhea" id="RHEA:13697"/>
        <dbReference type="ChEBI" id="CHEBI:15378"/>
        <dbReference type="ChEBI" id="CHEBI:30616"/>
        <dbReference type="ChEBI" id="CHEBI:47013"/>
        <dbReference type="ChEBI" id="CHEBI:78346"/>
        <dbReference type="ChEBI" id="CHEBI:456216"/>
        <dbReference type="EC" id="2.7.1.15"/>
    </reaction>
</comment>
<reference evidence="11" key="1">
    <citation type="submission" date="2020-10" db="EMBL/GenBank/DDBJ databases">
        <authorList>
            <person name="Roach M.J.R."/>
        </authorList>
    </citation>
    <scope>NUCLEOTIDE SEQUENCE</scope>
    <source>
        <strain evidence="11">CBS 1945</strain>
    </source>
</reference>
<evidence type="ECO:0000256" key="8">
    <source>
        <dbReference type="ARBA" id="ARBA00023277"/>
    </source>
</evidence>
<feature type="binding site" evidence="9">
    <location>
        <position position="193"/>
    </location>
    <ligand>
        <name>ATP</name>
        <dbReference type="ChEBI" id="CHEBI:30616"/>
    </ligand>
</feature>
<dbReference type="Gene3D" id="3.40.1190.20">
    <property type="match status" value="1"/>
</dbReference>
<evidence type="ECO:0000313" key="11">
    <source>
        <dbReference type="EMBL" id="QPG73564.1"/>
    </source>
</evidence>
<feature type="binding site" evidence="9">
    <location>
        <position position="309"/>
    </location>
    <ligand>
        <name>K(+)</name>
        <dbReference type="ChEBI" id="CHEBI:29103"/>
    </ligand>
</feature>
<dbReference type="PRINTS" id="PR00990">
    <property type="entry name" value="RIBOKINASE"/>
</dbReference>
<dbReference type="InterPro" id="IPR011877">
    <property type="entry name" value="Ribokinase"/>
</dbReference>
<name>A0A875S2J2_EENNA</name>
<keyword evidence="7 9" id="KW-0630">Potassium</keyword>
<dbReference type="CDD" id="cd01174">
    <property type="entry name" value="ribokinase"/>
    <property type="match status" value="1"/>
</dbReference>
<keyword evidence="5 9" id="KW-0067">ATP-binding</keyword>
<feature type="binding site" evidence="9">
    <location>
        <position position="147"/>
    </location>
    <ligand>
        <name>substrate</name>
    </ligand>
</feature>